<accession>A0A518DX64</accession>
<evidence type="ECO:0000259" key="4">
    <source>
        <dbReference type="PROSITE" id="PS52004"/>
    </source>
</evidence>
<dbReference type="Pfam" id="PF00109">
    <property type="entry name" value="ketoacyl-synt"/>
    <property type="match status" value="1"/>
</dbReference>
<dbReference type="EMBL" id="CP036433">
    <property type="protein sequence ID" value="QDU96436.1"/>
    <property type="molecule type" value="Genomic_DNA"/>
</dbReference>
<evidence type="ECO:0000256" key="2">
    <source>
        <dbReference type="ARBA" id="ARBA00022679"/>
    </source>
</evidence>
<evidence type="ECO:0000313" key="6">
    <source>
        <dbReference type="Proteomes" id="UP000317648"/>
    </source>
</evidence>
<dbReference type="SMART" id="SM00825">
    <property type="entry name" value="PKS_KS"/>
    <property type="match status" value="1"/>
</dbReference>
<reference evidence="5 6" key="1">
    <citation type="submission" date="2019-02" db="EMBL/GenBank/DDBJ databases">
        <title>Deep-cultivation of Planctomycetes and their phenomic and genomic characterization uncovers novel biology.</title>
        <authorList>
            <person name="Wiegand S."/>
            <person name="Jogler M."/>
            <person name="Boedeker C."/>
            <person name="Pinto D."/>
            <person name="Vollmers J."/>
            <person name="Rivas-Marin E."/>
            <person name="Kohn T."/>
            <person name="Peeters S.H."/>
            <person name="Heuer A."/>
            <person name="Rast P."/>
            <person name="Oberbeckmann S."/>
            <person name="Bunk B."/>
            <person name="Jeske O."/>
            <person name="Meyerdierks A."/>
            <person name="Storesund J.E."/>
            <person name="Kallscheuer N."/>
            <person name="Luecker S."/>
            <person name="Lage O.M."/>
            <person name="Pohl T."/>
            <person name="Merkel B.J."/>
            <person name="Hornburger P."/>
            <person name="Mueller R.-W."/>
            <person name="Bruemmer F."/>
            <person name="Labrenz M."/>
            <person name="Spormann A.M."/>
            <person name="Op den Camp H."/>
            <person name="Overmann J."/>
            <person name="Amann R."/>
            <person name="Jetten M.S.M."/>
            <person name="Mascher T."/>
            <person name="Medema M.H."/>
            <person name="Devos D.P."/>
            <person name="Kaster A.-K."/>
            <person name="Ovreas L."/>
            <person name="Rohde M."/>
            <person name="Galperin M.Y."/>
            <person name="Jogler C."/>
        </authorList>
    </citation>
    <scope>NUCLEOTIDE SEQUENCE [LARGE SCALE GENOMIC DNA]</scope>
    <source>
        <strain evidence="5 6">Pla85_3_4</strain>
    </source>
</reference>
<dbReference type="RefSeq" id="WP_145055068.1">
    <property type="nucleotide sequence ID" value="NZ_CP036433.1"/>
</dbReference>
<dbReference type="Proteomes" id="UP000317648">
    <property type="component" value="Chromosome"/>
</dbReference>
<dbReference type="SUPFAM" id="SSF53901">
    <property type="entry name" value="Thiolase-like"/>
    <property type="match status" value="2"/>
</dbReference>
<dbReference type="CDD" id="cd00834">
    <property type="entry name" value="KAS_I_II"/>
    <property type="match status" value="1"/>
</dbReference>
<sequence>MLRRVVVTGMGCVTPLAHNVSNTWSEMLAGRSGVARISLFDPANFPSQIAAEVKNWSCSVPCLPRQTQFALCAAEQAVAQARLSHEVIQPSRLSVYMGCGEIFPDLQTITELVGKSLGESGFSPEDFYRQAQGQSFFQGSCEPCDAAMRIAAAVGAEGQVANSITACTSSSLAIGQGAELIRHGDADAVIAGGAHSMISPFGVSGFARLSALTTEWNDQPELAMRPFDITRSGFVIGEGGAVLVLEDREHALARGAEILGEVTGYGAGQDAYRLTDPHPQARGAVTAIRNALADAELRCDDIDYISAHGTSTMMNDRMESRAIKKVFGDQAKSVPISSIKSMVGHLTTACGALQAIACIQSLLHDAIPPTLNHQSPDAGCDLDFTPGEARELACRHILSNSFGFGGQNISLIFSRR</sequence>
<gene>
    <name evidence="5" type="primary">fabF_7</name>
    <name evidence="5" type="ORF">Pla8534_42570</name>
</gene>
<protein>
    <submittedName>
        <fullName evidence="5">3-oxoacyl-[acyl-carrier-protein] synthase 2</fullName>
        <ecNumber evidence="5">2.3.1.179</ecNumber>
    </submittedName>
</protein>
<comment type="similarity">
    <text evidence="1 3">Belongs to the thiolase-like superfamily. Beta-ketoacyl-ACP synthases family.</text>
</comment>
<dbReference type="EC" id="2.3.1.179" evidence="5"/>
<dbReference type="Gene3D" id="3.40.47.10">
    <property type="match status" value="1"/>
</dbReference>
<dbReference type="Pfam" id="PF02801">
    <property type="entry name" value="Ketoacyl-synt_C"/>
    <property type="match status" value="1"/>
</dbReference>
<dbReference type="GO" id="GO:0004315">
    <property type="term" value="F:3-oxoacyl-[acyl-carrier-protein] synthase activity"/>
    <property type="evidence" value="ECO:0007669"/>
    <property type="project" value="UniProtKB-EC"/>
</dbReference>
<organism evidence="5 6">
    <name type="scientific">Lignipirellula cremea</name>
    <dbReference type="NCBI Taxonomy" id="2528010"/>
    <lineage>
        <taxon>Bacteria</taxon>
        <taxon>Pseudomonadati</taxon>
        <taxon>Planctomycetota</taxon>
        <taxon>Planctomycetia</taxon>
        <taxon>Pirellulales</taxon>
        <taxon>Pirellulaceae</taxon>
        <taxon>Lignipirellula</taxon>
    </lineage>
</organism>
<dbReference type="PANTHER" id="PTHR11712:SF336">
    <property type="entry name" value="3-OXOACYL-[ACYL-CARRIER-PROTEIN] SYNTHASE, MITOCHONDRIAL"/>
    <property type="match status" value="1"/>
</dbReference>
<keyword evidence="2 3" id="KW-0808">Transferase</keyword>
<dbReference type="InterPro" id="IPR000794">
    <property type="entry name" value="Beta-ketoacyl_synthase"/>
</dbReference>
<evidence type="ECO:0000256" key="3">
    <source>
        <dbReference type="RuleBase" id="RU003694"/>
    </source>
</evidence>
<dbReference type="GO" id="GO:0005829">
    <property type="term" value="C:cytosol"/>
    <property type="evidence" value="ECO:0007669"/>
    <property type="project" value="TreeGrafter"/>
</dbReference>
<evidence type="ECO:0000256" key="1">
    <source>
        <dbReference type="ARBA" id="ARBA00008467"/>
    </source>
</evidence>
<dbReference type="InterPro" id="IPR014030">
    <property type="entry name" value="Ketoacyl_synth_N"/>
</dbReference>
<proteinExistence type="inferred from homology"/>
<feature type="domain" description="Ketosynthase family 3 (KS3)" evidence="4">
    <location>
        <begin position="2"/>
        <end position="415"/>
    </location>
</feature>
<dbReference type="GO" id="GO:0006633">
    <property type="term" value="P:fatty acid biosynthetic process"/>
    <property type="evidence" value="ECO:0007669"/>
    <property type="project" value="TreeGrafter"/>
</dbReference>
<dbReference type="NCBIfam" id="NF005589">
    <property type="entry name" value="PRK07314.1"/>
    <property type="match status" value="1"/>
</dbReference>
<dbReference type="AlphaFoldDB" id="A0A518DX64"/>
<name>A0A518DX64_9BACT</name>
<dbReference type="PANTHER" id="PTHR11712">
    <property type="entry name" value="POLYKETIDE SYNTHASE-RELATED"/>
    <property type="match status" value="1"/>
</dbReference>
<dbReference type="OrthoDB" id="292158at2"/>
<keyword evidence="5" id="KW-0012">Acyltransferase</keyword>
<dbReference type="KEGG" id="lcre:Pla8534_42570"/>
<keyword evidence="6" id="KW-1185">Reference proteome</keyword>
<dbReference type="InterPro" id="IPR016039">
    <property type="entry name" value="Thiolase-like"/>
</dbReference>
<dbReference type="InterPro" id="IPR014031">
    <property type="entry name" value="Ketoacyl_synth_C"/>
</dbReference>
<dbReference type="InterPro" id="IPR020841">
    <property type="entry name" value="PKS_Beta-ketoAc_synthase_dom"/>
</dbReference>
<evidence type="ECO:0000313" key="5">
    <source>
        <dbReference type="EMBL" id="QDU96436.1"/>
    </source>
</evidence>
<dbReference type="PROSITE" id="PS52004">
    <property type="entry name" value="KS3_2"/>
    <property type="match status" value="1"/>
</dbReference>